<accession>A0A376B9D0</accession>
<dbReference type="PANTHER" id="PTHR47766:SF1">
    <property type="entry name" value="PROTEIN EFR3"/>
    <property type="match status" value="1"/>
</dbReference>
<dbReference type="EMBL" id="UFAJ01000642">
    <property type="protein sequence ID" value="SSD61298.1"/>
    <property type="molecule type" value="Genomic_DNA"/>
</dbReference>
<dbReference type="AlphaFoldDB" id="A0A376B9D0"/>
<sequence>MNLFTPKHQRLVNQCYPTGKTPEKKPKSSETSYLLYYVNSRRTKLEKVSNYLLKKTARDLTHRRIGNIAVTLQILARIITSCKENLNVFLYDFLTIMVQVGSNTSMNNDATIVECLAGDYHAICDNLDISVINNNDLHQFEVFTNLFFQICSTDLKGQAFSKDDLTLKGCIAISLVKGLASNPKLKNLISEAIYKTLLIFQSRHKNYQTADISVSQKRNNYNERKKSEDVINKKISLTRTITRQFGLDDIRDDSDLSIISLKHYYNTLEAEKLPISVRALLKVLLKTPNKELLEFITNGIPVQLRYIVIIIFISELSNKKEKEVIIILQLISSLVYTEVSIVGLSVLDTVRKLLNYQTQNKLSLQTIEQCKITIADLNTRLFYKDQTSDILQDIYSRLKSIKNADRESLVQKILITDIDYLVALVSTPCISLDLFTDIAKLTFPDCDMLSLLRLVNQKAVTPGSMTKFFKWLSSLNDEKIIDYLMNTIFRLYGSIALLVGLLFYQKPSYCKPYYAYYKYHIEAAKFLSIHDYEVQSKNKMTNNDVFHDSDLLNYYSDSGANKYASKGTRILAANNSGNDGNYNEEDQNNSDLMLDRLKNSSSTTLLTPVDNGSSTFSRNNIRTNNFNNSESKSFGSLKYHKPTVKELRKTLKHSNTRITSGSKVSLNGSPRTNDASQSLKSRITNITFLLSDLQDDLKDMHRVEPNNNNNDDNNSHNNPSNDDFSHINIIDQYDLSNLKSQVKPLSIKGDITSINNNDNSIDNNTLSNGETATFRDASASAKIDVANRGKIFE</sequence>
<organism evidence="4 5">
    <name type="scientific">Saccharomycodes ludwigii</name>
    <dbReference type="NCBI Taxonomy" id="36035"/>
    <lineage>
        <taxon>Eukaryota</taxon>
        <taxon>Fungi</taxon>
        <taxon>Dikarya</taxon>
        <taxon>Ascomycota</taxon>
        <taxon>Saccharomycotina</taxon>
        <taxon>Saccharomycetes</taxon>
        <taxon>Saccharomycodales</taxon>
        <taxon>Saccharomycodaceae</taxon>
        <taxon>Saccharomycodes</taxon>
    </lineage>
</organism>
<feature type="compositionally biased region" description="Polar residues" evidence="3">
    <location>
        <begin position="656"/>
        <end position="678"/>
    </location>
</feature>
<name>A0A376B9D0_9ASCO</name>
<dbReference type="Pfam" id="PF21072">
    <property type="entry name" value="EFR3"/>
    <property type="match status" value="1"/>
</dbReference>
<evidence type="ECO:0000256" key="2">
    <source>
        <dbReference type="ARBA" id="ARBA00017967"/>
    </source>
</evidence>
<feature type="compositionally biased region" description="Low complexity" evidence="3">
    <location>
        <begin position="705"/>
        <end position="722"/>
    </location>
</feature>
<evidence type="ECO:0000313" key="5">
    <source>
        <dbReference type="Proteomes" id="UP000262825"/>
    </source>
</evidence>
<feature type="region of interest" description="Disordered" evidence="3">
    <location>
        <begin position="700"/>
        <end position="725"/>
    </location>
</feature>
<gene>
    <name evidence="4" type="ORF">SCODWIG_03059</name>
</gene>
<dbReference type="PANTHER" id="PTHR47766">
    <property type="entry name" value="PROTEIN EFR3"/>
    <property type="match status" value="1"/>
</dbReference>
<dbReference type="InterPro" id="IPR039786">
    <property type="entry name" value="EFR3"/>
</dbReference>
<evidence type="ECO:0000256" key="3">
    <source>
        <dbReference type="SAM" id="MobiDB-lite"/>
    </source>
</evidence>
<dbReference type="VEuPathDB" id="FungiDB:SCODWIG_03059"/>
<protein>
    <recommendedName>
        <fullName evidence="2">Protein EFR3</fullName>
    </recommendedName>
</protein>
<evidence type="ECO:0000313" key="4">
    <source>
        <dbReference type="EMBL" id="SSD61298.1"/>
    </source>
</evidence>
<feature type="region of interest" description="Disordered" evidence="3">
    <location>
        <begin position="655"/>
        <end position="678"/>
    </location>
</feature>
<comment type="similarity">
    <text evidence="1">Belongs to the EFR3 family.</text>
</comment>
<evidence type="ECO:0000256" key="1">
    <source>
        <dbReference type="ARBA" id="ARBA00010216"/>
    </source>
</evidence>
<dbReference type="GO" id="GO:0072659">
    <property type="term" value="P:protein localization to plasma membrane"/>
    <property type="evidence" value="ECO:0007669"/>
    <property type="project" value="InterPro"/>
</dbReference>
<dbReference type="GO" id="GO:0005886">
    <property type="term" value="C:plasma membrane"/>
    <property type="evidence" value="ECO:0007669"/>
    <property type="project" value="TreeGrafter"/>
</dbReference>
<dbReference type="Proteomes" id="UP000262825">
    <property type="component" value="Unassembled WGS sequence"/>
</dbReference>
<dbReference type="InterPro" id="IPR049150">
    <property type="entry name" value="EFR3_HEAT-like_rpt"/>
</dbReference>
<dbReference type="OrthoDB" id="19232at2759"/>
<proteinExistence type="inferred from homology"/>
<keyword evidence="5" id="KW-1185">Reference proteome</keyword>
<reference evidence="5" key="1">
    <citation type="submission" date="2018-06" db="EMBL/GenBank/DDBJ databases">
        <authorList>
            <person name="Guldener U."/>
        </authorList>
    </citation>
    <scope>NUCLEOTIDE SEQUENCE [LARGE SCALE GENOMIC DNA]</scope>
    <source>
        <strain evidence="5">UTAD17</strain>
    </source>
</reference>